<organism evidence="6 7">
    <name type="scientific">Burkholderia metallica</name>
    <dbReference type="NCBI Taxonomy" id="488729"/>
    <lineage>
        <taxon>Bacteria</taxon>
        <taxon>Pseudomonadati</taxon>
        <taxon>Pseudomonadota</taxon>
        <taxon>Betaproteobacteria</taxon>
        <taxon>Burkholderiales</taxon>
        <taxon>Burkholderiaceae</taxon>
        <taxon>Burkholderia</taxon>
        <taxon>Burkholderia cepacia complex</taxon>
    </lineage>
</organism>
<evidence type="ECO:0000259" key="3">
    <source>
        <dbReference type="Pfam" id="PF06744"/>
    </source>
</evidence>
<dbReference type="InterPro" id="IPR010623">
    <property type="entry name" value="IcmF_C"/>
</dbReference>
<feature type="region of interest" description="Disordered" evidence="1">
    <location>
        <begin position="1205"/>
        <end position="1245"/>
    </location>
</feature>
<keyword evidence="2" id="KW-0472">Membrane</keyword>
<sequence>MAVRRLGAGARAGFRTNAAGQRCPRGSRDGRGRRAEILTGAAMRLNYTLAALFTALIGASLFVFGKGERIGLSTMNERLLAVCALALLFVIAIVVYALLVRRAERKAAMQAVGSAEIVDAEADGRPSAPSDPFVGLRSALRARYGFRWRYRQPWLLLTGDDPTIARLLPELAESGWLLADDAVVLWSRTGENGLPDEAWLKRVVRLRRRRPVDAVVLAVDGMAPPPAPRRGIDRDGLNLARIADTLRWAAPVYVLDVADADSAAGSGASVAGARIPRPADADAIGAALDTVRRRLADLAVAQLARNALDTWAATLSARLDTSIAPLAGWMAGLSGNDAHSTIGRFQRRQQVAGVFFVGCPNAAHDPRIARDVGEPLWRYLGDAARAVPGRRVGWHPVTVCSIVAFTALGLWTAGMLVSGVSNAHEVLRTKQVLRTLDAAPDPAARLRALLALQQRIAFYESRTRERTPLMSRFGMNRDHEMLAALWQPYARTSRQVLVTPVQQNLEAMLVDLGQMQTEQVDDRTSRLAFTGHEALKTYLMLAEPARADAAFMTPQMVRYWSTGASLRPGEKLDLSGRLLGFYADRLKAHDDWRIRARTDLVNGARQTLLAVIGVKNSEDTIYRGVIEAAGNRYPDQTLASLTAGTDTRGLLRATASVPGTFTRQAYDGAIAAAIEEAATRNEAAHDWVLAEHPVRHAPEQPAADLKAALTRRYFDDYADRWQGFMNGLQWEPAPTLPSSIQQLRLMADTRQSPVIALMKSLEYQAGAGALKASLSDTLVDKAQQIFGGKIDGPQMAKPDPAGPLGASFGPVLRIVAQGDDGGGNDLSLQRFMDRVTTLRLKLQQINDSPDADARAREAAQSLFQGRGSELADTHAYAQLIAASLGAQWAGMGEALFVRPVAQATQTVMQPAQASLNDAWRRTIVATWNRSFAGRYPFANTGNDASIPELARFLRPQGGLIGAFLGSQLAGVLELQGDQWVPASAGGTAVRFDPDFLKAMNLLQRMAGHLLAQGEPQYRFDLRPVPTVGVTETTLMLDGQRMHYYNQQETWQPMTWPSNRTQGLGTSLQWQTESAGANKQFEFGGRWGWIRMLERARVQPIDSATFLLTWQAVPDTRAPRAGRGPIAAAGAGAQEAGGVERDEGDETAVAERADSLTTQEPLVPPSPDVVYPLSVVLRTDVGKGPLELLTLRQFVLPSRIFAARGPAAGKSTARSARADGPPPLPSAFIDAAKHAGTPLPEGRRPL</sequence>
<dbReference type="EMBL" id="JAUJSQ010000005">
    <property type="protein sequence ID" value="MDN7932763.1"/>
    <property type="molecule type" value="Genomic_DNA"/>
</dbReference>
<name>A0ABT8PE61_9BURK</name>
<feature type="domain" description="IcmF-related" evidence="4">
    <location>
        <begin position="447"/>
        <end position="764"/>
    </location>
</feature>
<gene>
    <name evidence="6" type="ORF">QZM52_15850</name>
</gene>
<accession>A0ABT8PE61</accession>
<evidence type="ECO:0000313" key="7">
    <source>
        <dbReference type="Proteomes" id="UP001171606"/>
    </source>
</evidence>
<feature type="region of interest" description="Disordered" evidence="1">
    <location>
        <begin position="1118"/>
        <end position="1145"/>
    </location>
</feature>
<evidence type="ECO:0000256" key="2">
    <source>
        <dbReference type="SAM" id="Phobius"/>
    </source>
</evidence>
<feature type="domain" description="Type VI secretion system IcmF C-terminal" evidence="3">
    <location>
        <begin position="1019"/>
        <end position="1111"/>
    </location>
</feature>
<keyword evidence="2" id="KW-0812">Transmembrane</keyword>
<feature type="compositionally biased region" description="Low complexity" evidence="1">
    <location>
        <begin position="1118"/>
        <end position="1136"/>
    </location>
</feature>
<dbReference type="Proteomes" id="UP001171606">
    <property type="component" value="Unassembled WGS sequence"/>
</dbReference>
<feature type="transmembrane region" description="Helical" evidence="2">
    <location>
        <begin position="45"/>
        <end position="64"/>
    </location>
</feature>
<dbReference type="Pfam" id="PF06761">
    <property type="entry name" value="IcmF-related"/>
    <property type="match status" value="1"/>
</dbReference>
<dbReference type="Pfam" id="PF21070">
    <property type="entry name" value="IcmF_helical"/>
    <property type="match status" value="1"/>
</dbReference>
<feature type="transmembrane region" description="Helical" evidence="2">
    <location>
        <begin position="79"/>
        <end position="99"/>
    </location>
</feature>
<dbReference type="PANTHER" id="PTHR36153">
    <property type="entry name" value="INNER MEMBRANE PROTEIN-RELATED"/>
    <property type="match status" value="1"/>
</dbReference>
<evidence type="ECO:0000313" key="6">
    <source>
        <dbReference type="EMBL" id="MDN7932763.1"/>
    </source>
</evidence>
<dbReference type="PANTHER" id="PTHR36153:SF1">
    <property type="entry name" value="TYPE VI SECRETION SYSTEM COMPONENT TSSM1"/>
    <property type="match status" value="1"/>
</dbReference>
<keyword evidence="7" id="KW-1185">Reference proteome</keyword>
<dbReference type="Pfam" id="PF06744">
    <property type="entry name" value="IcmF_C"/>
    <property type="match status" value="1"/>
</dbReference>
<dbReference type="InterPro" id="IPR053156">
    <property type="entry name" value="T6SS_TssM-like"/>
</dbReference>
<evidence type="ECO:0000259" key="5">
    <source>
        <dbReference type="Pfam" id="PF21070"/>
    </source>
</evidence>
<dbReference type="InterPro" id="IPR048677">
    <property type="entry name" value="TssM1_hel"/>
</dbReference>
<feature type="domain" description="Type VI secretion system component TssM1 helical" evidence="5">
    <location>
        <begin position="910"/>
        <end position="1014"/>
    </location>
</feature>
<keyword evidence="2" id="KW-1133">Transmembrane helix</keyword>
<dbReference type="RefSeq" id="WP_301755715.1">
    <property type="nucleotide sequence ID" value="NZ_JAUJSQ010000005.1"/>
</dbReference>
<protein>
    <submittedName>
        <fullName evidence="6">ImcF-related family protein</fullName>
    </submittedName>
</protein>
<dbReference type="InterPro" id="IPR009612">
    <property type="entry name" value="IcmF-rel"/>
</dbReference>
<reference evidence="6" key="1">
    <citation type="submission" date="2023-07" db="EMBL/GenBank/DDBJ databases">
        <title>A collection of bacterial strains from the Burkholderia cepacia Research Laboratory and Repository.</title>
        <authorList>
            <person name="Lipuma J."/>
            <person name="Spilker T."/>
            <person name="Caverly L."/>
        </authorList>
    </citation>
    <scope>NUCLEOTIDE SEQUENCE</scope>
    <source>
        <strain evidence="6">AU42020</strain>
    </source>
</reference>
<proteinExistence type="predicted"/>
<evidence type="ECO:0000259" key="4">
    <source>
        <dbReference type="Pfam" id="PF06761"/>
    </source>
</evidence>
<feature type="transmembrane region" description="Helical" evidence="2">
    <location>
        <begin position="397"/>
        <end position="420"/>
    </location>
</feature>
<evidence type="ECO:0000256" key="1">
    <source>
        <dbReference type="SAM" id="MobiDB-lite"/>
    </source>
</evidence>
<comment type="caution">
    <text evidence="6">The sequence shown here is derived from an EMBL/GenBank/DDBJ whole genome shotgun (WGS) entry which is preliminary data.</text>
</comment>